<dbReference type="InterPro" id="IPR012340">
    <property type="entry name" value="NA-bd_OB-fold"/>
</dbReference>
<gene>
    <name evidence="8" type="ORF">BCR42DRAFT_321271</name>
</gene>
<proteinExistence type="inferred from homology"/>
<feature type="compositionally biased region" description="Basic and acidic residues" evidence="6">
    <location>
        <begin position="733"/>
        <end position="743"/>
    </location>
</feature>
<dbReference type="InterPro" id="IPR041093">
    <property type="entry name" value="Dis3l2-like_C"/>
</dbReference>
<dbReference type="FunFam" id="2.40.50.700:FF:000002">
    <property type="entry name" value="Cell wall biogenesis protein"/>
    <property type="match status" value="1"/>
</dbReference>
<accession>A0A1X2IT08</accession>
<feature type="compositionally biased region" description="Basic and acidic residues" evidence="6">
    <location>
        <begin position="129"/>
        <end position="142"/>
    </location>
</feature>
<dbReference type="Proteomes" id="UP000193560">
    <property type="component" value="Unassembled WGS sequence"/>
</dbReference>
<dbReference type="PROSITE" id="PS01175">
    <property type="entry name" value="RIBONUCLEASE_II"/>
    <property type="match status" value="1"/>
</dbReference>
<keyword evidence="3 5" id="KW-0460">Magnesium</keyword>
<dbReference type="GO" id="GO:0003723">
    <property type="term" value="F:RNA binding"/>
    <property type="evidence" value="ECO:0007669"/>
    <property type="project" value="UniProtKB-KW"/>
</dbReference>
<dbReference type="Gene3D" id="2.40.50.700">
    <property type="match status" value="1"/>
</dbReference>
<feature type="region of interest" description="Disordered" evidence="6">
    <location>
        <begin position="125"/>
        <end position="160"/>
    </location>
</feature>
<feature type="domain" description="RNB" evidence="7">
    <location>
        <begin position="269"/>
        <end position="608"/>
    </location>
</feature>
<keyword evidence="5" id="KW-0269">Exonuclease</keyword>
<evidence type="ECO:0000256" key="3">
    <source>
        <dbReference type="ARBA" id="ARBA00022842"/>
    </source>
</evidence>
<keyword evidence="9" id="KW-1185">Reference proteome</keyword>
<dbReference type="HAMAP" id="MF_03045">
    <property type="entry name" value="DIS3L2"/>
    <property type="match status" value="1"/>
</dbReference>
<feature type="region of interest" description="Disordered" evidence="6">
    <location>
        <begin position="733"/>
        <end position="764"/>
    </location>
</feature>
<dbReference type="InterPro" id="IPR041505">
    <property type="entry name" value="Dis3_CSD2"/>
</dbReference>
<feature type="binding site" evidence="5">
    <location>
        <position position="281"/>
    </location>
    <ligand>
        <name>Mg(2+)</name>
        <dbReference type="ChEBI" id="CHEBI:18420"/>
    </ligand>
</feature>
<feature type="region of interest" description="Disordered" evidence="6">
    <location>
        <begin position="68"/>
        <end position="88"/>
    </location>
</feature>
<dbReference type="Gene3D" id="2.40.50.140">
    <property type="entry name" value="Nucleic acid-binding proteins"/>
    <property type="match status" value="1"/>
</dbReference>
<protein>
    <recommendedName>
        <fullName evidence="5">DIS3-like exonuclease 2</fullName>
        <ecNumber evidence="5">3.1.13.-</ecNumber>
    </recommendedName>
</protein>
<dbReference type="SUPFAM" id="SSF50249">
    <property type="entry name" value="Nucleic acid-binding proteins"/>
    <property type="match status" value="2"/>
</dbReference>
<dbReference type="InterPro" id="IPR001900">
    <property type="entry name" value="RNase_II/R"/>
</dbReference>
<dbReference type="EMBL" id="MCGE01000005">
    <property type="protein sequence ID" value="ORZ21103.1"/>
    <property type="molecule type" value="Genomic_DNA"/>
</dbReference>
<feature type="compositionally biased region" description="Polar residues" evidence="6">
    <location>
        <begin position="744"/>
        <end position="755"/>
    </location>
</feature>
<feature type="site" description="Important for catalytic activity" evidence="5">
    <location>
        <position position="289"/>
    </location>
</feature>
<keyword evidence="5" id="KW-0540">Nuclease</keyword>
<evidence type="ECO:0000256" key="6">
    <source>
        <dbReference type="SAM" id="MobiDB-lite"/>
    </source>
</evidence>
<dbReference type="STRING" id="90262.A0A1X2IT08"/>
<dbReference type="OrthoDB" id="372421at2759"/>
<evidence type="ECO:0000313" key="9">
    <source>
        <dbReference type="Proteomes" id="UP000193560"/>
    </source>
</evidence>
<dbReference type="PANTHER" id="PTHR23355">
    <property type="entry name" value="RIBONUCLEASE"/>
    <property type="match status" value="1"/>
</dbReference>
<evidence type="ECO:0000256" key="2">
    <source>
        <dbReference type="ARBA" id="ARBA00022723"/>
    </source>
</evidence>
<dbReference type="Pfam" id="PF17849">
    <property type="entry name" value="OB_Dis3"/>
    <property type="match status" value="1"/>
</dbReference>
<evidence type="ECO:0000256" key="4">
    <source>
        <dbReference type="ARBA" id="ARBA00022884"/>
    </source>
</evidence>
<organism evidence="8 9">
    <name type="scientific">Absidia repens</name>
    <dbReference type="NCBI Taxonomy" id="90262"/>
    <lineage>
        <taxon>Eukaryota</taxon>
        <taxon>Fungi</taxon>
        <taxon>Fungi incertae sedis</taxon>
        <taxon>Mucoromycota</taxon>
        <taxon>Mucoromycotina</taxon>
        <taxon>Mucoromycetes</taxon>
        <taxon>Mucorales</taxon>
        <taxon>Cunninghamellaceae</taxon>
        <taxon>Absidia</taxon>
    </lineage>
</organism>
<dbReference type="GO" id="GO:0000932">
    <property type="term" value="C:P-body"/>
    <property type="evidence" value="ECO:0007669"/>
    <property type="project" value="UniProtKB-SubCell"/>
</dbReference>
<keyword evidence="5" id="KW-0378">Hydrolase</keyword>
<comment type="cofactor">
    <cofactor evidence="5">
        <name>Mg(2+)</name>
        <dbReference type="ChEBI" id="CHEBI:18420"/>
    </cofactor>
    <cofactor evidence="5">
        <name>Mn(2+)</name>
        <dbReference type="ChEBI" id="CHEBI:29035"/>
    </cofactor>
</comment>
<dbReference type="GO" id="GO:0046872">
    <property type="term" value="F:metal ion binding"/>
    <property type="evidence" value="ECO:0007669"/>
    <property type="project" value="UniProtKB-KW"/>
</dbReference>
<dbReference type="GO" id="GO:0000956">
    <property type="term" value="P:nuclear-transcribed mRNA catabolic process"/>
    <property type="evidence" value="ECO:0007669"/>
    <property type="project" value="UniProtKB-UniRule"/>
</dbReference>
<keyword evidence="2 5" id="KW-0479">Metal-binding</keyword>
<evidence type="ECO:0000259" key="7">
    <source>
        <dbReference type="SMART" id="SM00955"/>
    </source>
</evidence>
<reference evidence="8 9" key="1">
    <citation type="submission" date="2016-07" db="EMBL/GenBank/DDBJ databases">
        <title>Pervasive Adenine N6-methylation of Active Genes in Fungi.</title>
        <authorList>
            <consortium name="DOE Joint Genome Institute"/>
            <person name="Mondo S.J."/>
            <person name="Dannebaum R.O."/>
            <person name="Kuo R.C."/>
            <person name="Labutti K."/>
            <person name="Haridas S."/>
            <person name="Kuo A."/>
            <person name="Salamov A."/>
            <person name="Ahrendt S.R."/>
            <person name="Lipzen A."/>
            <person name="Sullivan W."/>
            <person name="Andreopoulos W.B."/>
            <person name="Clum A."/>
            <person name="Lindquist E."/>
            <person name="Daum C."/>
            <person name="Ramamoorthy G.K."/>
            <person name="Gryganskyi A."/>
            <person name="Culley D."/>
            <person name="Magnuson J.K."/>
            <person name="James T.Y."/>
            <person name="O'Malley M.A."/>
            <person name="Stajich J.E."/>
            <person name="Spatafora J.W."/>
            <person name="Visel A."/>
            <person name="Grigoriev I.V."/>
        </authorList>
    </citation>
    <scope>NUCLEOTIDE SEQUENCE [LARGE SCALE GENOMIC DNA]</scope>
    <source>
        <strain evidence="8 9">NRRL 1336</strain>
    </source>
</reference>
<dbReference type="EC" id="3.1.13.-" evidence="5"/>
<dbReference type="SMART" id="SM00955">
    <property type="entry name" value="RNB"/>
    <property type="match status" value="1"/>
</dbReference>
<dbReference type="PANTHER" id="PTHR23355:SF9">
    <property type="entry name" value="DIS3-LIKE EXONUCLEASE 2"/>
    <property type="match status" value="1"/>
</dbReference>
<dbReference type="InterPro" id="IPR050180">
    <property type="entry name" value="RNR_Ribonuclease"/>
</dbReference>
<evidence type="ECO:0000256" key="1">
    <source>
        <dbReference type="ARBA" id="ARBA00022490"/>
    </source>
</evidence>
<keyword evidence="4 5" id="KW-0694">RNA-binding</keyword>
<evidence type="ECO:0000313" key="8">
    <source>
        <dbReference type="EMBL" id="ORZ21103.1"/>
    </source>
</evidence>
<evidence type="ECO:0000256" key="5">
    <source>
        <dbReference type="HAMAP-Rule" id="MF_03045"/>
    </source>
</evidence>
<dbReference type="Gene3D" id="2.40.50.690">
    <property type="match status" value="1"/>
</dbReference>
<dbReference type="InterPro" id="IPR022966">
    <property type="entry name" value="RNase_II/R_CS"/>
</dbReference>
<comment type="caution">
    <text evidence="8">The sequence shown here is derived from an EMBL/GenBank/DDBJ whole genome shotgun (WGS) entry which is preliminary data.</text>
</comment>
<dbReference type="GO" id="GO:1990074">
    <property type="term" value="P:polyuridylation-dependent mRNA catabolic process"/>
    <property type="evidence" value="ECO:0007669"/>
    <property type="project" value="UniProtKB-UniRule"/>
</dbReference>
<feature type="binding site" evidence="5">
    <location>
        <position position="290"/>
    </location>
    <ligand>
        <name>Mg(2+)</name>
        <dbReference type="ChEBI" id="CHEBI:18420"/>
    </ligand>
</feature>
<keyword evidence="1 5" id="KW-0963">Cytoplasm</keyword>
<comment type="subcellular location">
    <subcellularLocation>
        <location evidence="5">Cytoplasm</location>
    </subcellularLocation>
    <subcellularLocation>
        <location evidence="5">Cytoplasm</location>
        <location evidence="5">P-body</location>
    </subcellularLocation>
</comment>
<name>A0A1X2IT08_9FUNG</name>
<dbReference type="GO" id="GO:0000175">
    <property type="term" value="F:3'-5'-RNA exonuclease activity"/>
    <property type="evidence" value="ECO:0007669"/>
    <property type="project" value="UniProtKB-UniRule"/>
</dbReference>
<comment type="similarity">
    <text evidence="5">Belongs to the RNR ribonuclease family. DIS3L2 subfamily.</text>
</comment>
<dbReference type="Pfam" id="PF17877">
    <property type="entry name" value="Dis3l2_C_term"/>
    <property type="match status" value="1"/>
</dbReference>
<dbReference type="InterPro" id="IPR028591">
    <property type="entry name" value="DIS3L2"/>
</dbReference>
<sequence>MIEAIENGTLYQGILRINRRTRTDSYVTSDDLEYDIYIQGLRDRNRALEGDMVAVRLLNVDTIWDRKKYKDSQKNQNQSSEDKNGCNVGIEIETDDEDNVDKNKPKLCGQVVGILHRMEGQQYTGTLNIDRHVGPSSDSKEKDDDDDTNDEPGPITPNNNHIRLLWLRPTDKRAPFIAIPVSHAPDDFLKDPSKYKNEIFAAKATRWPIDSQFPFGKLMSDIGPLGEMAVEAESILANNNIQDTDFSSKALNALPKTPWTIPEKEYKTRRDLRSERIFTIDPETAKDLDDALHITRLENQQYEVGVHIADVSYFLKRNTQLDVEAKDRGTSTYLVDRVIPMLPSLLCEQLCSLNPGVERLAFSVIWKMDSAGNILDTWFGRTIIKSCAKLAYDDAQSVIDKNDLPTTAKVVDHSVASVEQDILDLHKLSLCMRKRRYENGALSMNSIKLSFKLDDDGEPEKVWVYQLKEANRLIEEFMLRANMSVAEKICEHYPGEAMLRRHEPPIERRLDEFISVAQSLGYYIDGSTSGTLQASFDAIESEDVKYVLRILAIKPMRRAKYFCVGSFDDTSKYLHFALNVPMYTHFTSPIRRYADVIVHRQLESILQGKDECGYQKKTVQSIALQCNRKKDGAKNAQEQSGHLYLSRYLARISQTDGPIIRDAIVLQVNSDVFDLLVPDYGLESRVYMDAMPLERFHYDTDDNSLVVFWKEDGVMNMDTVGKIREINKATNDKIDNAAEKEQNIPESDSALSNKSPKGHQGFDHCHLETSNRMQKFKTFTKFKVLIQVNTERTPPINNIYPVNPFLKK</sequence>
<dbReference type="Pfam" id="PF00773">
    <property type="entry name" value="RNB"/>
    <property type="match status" value="1"/>
</dbReference>
<comment type="function">
    <text evidence="5">3'-5'-exoribonuclease that specifically recognizes RNAs polyuridylated at their 3' end and mediates their degradation. Component of an exosome-independent RNA degradation pathway that mediates degradation of cytoplasmic mRNAs that have been deadenylated and subsequently uridylated at their 3'.</text>
</comment>
<dbReference type="AlphaFoldDB" id="A0A1X2IT08"/>
<keyword evidence="5" id="KW-0464">Manganese</keyword>